<reference evidence="13 14" key="1">
    <citation type="journal article" date="2012" name="BMC Genomics">
        <title>Comparative genomics of the white-rot fungi, Phanerochaete carnosa and P. chrysosporium, to elucidate the genetic basis of the distinct wood types they colonize.</title>
        <authorList>
            <person name="Suzuki H."/>
            <person name="MacDonald J."/>
            <person name="Syed K."/>
            <person name="Salamov A."/>
            <person name="Hori C."/>
            <person name="Aerts A."/>
            <person name="Henrissat B."/>
            <person name="Wiebenga A."/>
            <person name="vanKuyk P.A."/>
            <person name="Barry K."/>
            <person name="Lindquist E."/>
            <person name="LaButti K."/>
            <person name="Lapidus A."/>
            <person name="Lucas S."/>
            <person name="Coutinho P."/>
            <person name="Gong Y."/>
            <person name="Samejima M."/>
            <person name="Mahadevan R."/>
            <person name="Abou-Zaid M."/>
            <person name="de Vries R.P."/>
            <person name="Igarashi K."/>
            <person name="Yadav J.S."/>
            <person name="Grigoriev I.V."/>
            <person name="Master E.R."/>
        </authorList>
    </citation>
    <scope>NUCLEOTIDE SEQUENCE [LARGE SCALE GENOMIC DNA]</scope>
    <source>
        <strain evidence="13 14">HHB-10118-sp</strain>
    </source>
</reference>
<dbReference type="Pfam" id="PF01187">
    <property type="entry name" value="MIF"/>
    <property type="match status" value="1"/>
</dbReference>
<dbReference type="InterPro" id="IPR014347">
    <property type="entry name" value="Tautomerase/MIF_sf"/>
</dbReference>
<keyword evidence="14" id="KW-1185">Reference proteome</keyword>
<organism evidence="13 14">
    <name type="scientific">Phanerochaete carnosa (strain HHB-10118-sp)</name>
    <name type="common">White-rot fungus</name>
    <name type="synonym">Peniophora carnosa</name>
    <dbReference type="NCBI Taxonomy" id="650164"/>
    <lineage>
        <taxon>Eukaryota</taxon>
        <taxon>Fungi</taxon>
        <taxon>Dikarya</taxon>
        <taxon>Basidiomycota</taxon>
        <taxon>Agaricomycotina</taxon>
        <taxon>Agaricomycetes</taxon>
        <taxon>Polyporales</taxon>
        <taxon>Phanerochaetaceae</taxon>
        <taxon>Phanerochaete</taxon>
    </lineage>
</organism>
<dbReference type="GeneID" id="18918096"/>
<keyword evidence="3" id="KW-0202">Cytokine</keyword>
<proteinExistence type="inferred from homology"/>
<evidence type="ECO:0000256" key="5">
    <source>
        <dbReference type="ARBA" id="ARBA00023235"/>
    </source>
</evidence>
<comment type="subcellular location">
    <subcellularLocation>
        <location evidence="1">Secreted</location>
    </subcellularLocation>
</comment>
<evidence type="ECO:0000256" key="1">
    <source>
        <dbReference type="ARBA" id="ARBA00004613"/>
    </source>
</evidence>
<accession>K5VYA7</accession>
<evidence type="ECO:0000256" key="2">
    <source>
        <dbReference type="ARBA" id="ARBA00005851"/>
    </source>
</evidence>
<dbReference type="OrthoDB" id="255819at2759"/>
<dbReference type="HOGENOM" id="CLU_129906_1_0_1"/>
<dbReference type="GO" id="GO:0004167">
    <property type="term" value="F:dopachrome isomerase activity"/>
    <property type="evidence" value="ECO:0007669"/>
    <property type="project" value="UniProtKB-EC"/>
</dbReference>
<dbReference type="SUPFAM" id="SSF55331">
    <property type="entry name" value="Tautomerase/MIF"/>
    <property type="match status" value="1"/>
</dbReference>
<dbReference type="EC" id="5.3.2.1" evidence="9"/>
<comment type="similarity">
    <text evidence="2">Belongs to the MIF family.</text>
</comment>
<dbReference type="AlphaFoldDB" id="K5VYA7"/>
<keyword evidence="5" id="KW-0413">Isomerase</keyword>
<dbReference type="KEGG" id="pco:PHACADRAFT_261823"/>
<dbReference type="InParanoid" id="K5VYA7"/>
<name>K5VYA7_PHACS</name>
<dbReference type="PANTHER" id="PTHR11954:SF6">
    <property type="entry name" value="MACROPHAGE MIGRATION INHIBITORY FACTOR"/>
    <property type="match status" value="1"/>
</dbReference>
<dbReference type="EMBL" id="JH930476">
    <property type="protein sequence ID" value="EKM51589.1"/>
    <property type="molecule type" value="Genomic_DNA"/>
</dbReference>
<gene>
    <name evidence="13" type="ORF">PHACADRAFT_261823</name>
</gene>
<evidence type="ECO:0000313" key="14">
    <source>
        <dbReference type="Proteomes" id="UP000008370"/>
    </source>
</evidence>
<dbReference type="Gene3D" id="3.30.429.10">
    <property type="entry name" value="Macrophage Migration Inhibitory Factor"/>
    <property type="match status" value="1"/>
</dbReference>
<dbReference type="Proteomes" id="UP000008370">
    <property type="component" value="Unassembled WGS sequence"/>
</dbReference>
<evidence type="ECO:0000256" key="4">
    <source>
        <dbReference type="ARBA" id="ARBA00022525"/>
    </source>
</evidence>
<dbReference type="PANTHER" id="PTHR11954">
    <property type="entry name" value="D-DOPACHROME DECARBOXYLASE"/>
    <property type="match status" value="1"/>
</dbReference>
<evidence type="ECO:0000256" key="11">
    <source>
        <dbReference type="ARBA" id="ARBA00041912"/>
    </source>
</evidence>
<evidence type="ECO:0000256" key="3">
    <source>
        <dbReference type="ARBA" id="ARBA00022514"/>
    </source>
</evidence>
<evidence type="ECO:0000256" key="12">
    <source>
        <dbReference type="ARBA" id="ARBA00042730"/>
    </source>
</evidence>
<evidence type="ECO:0000256" key="9">
    <source>
        <dbReference type="ARBA" id="ARBA00039086"/>
    </source>
</evidence>
<evidence type="ECO:0000256" key="8">
    <source>
        <dbReference type="ARBA" id="ARBA00038932"/>
    </source>
</evidence>
<sequence length="120" mass="13729">MPSLEIKTNVKLDDPKKFVEEFSTFAAELLSKPLKYIAVSFTHNEYMAWNGTFDPCFLLTIVSLDNITADTNEQYSKALFQFAEEKLKVPDNRGYITFIDPGRANLGHQKTTFHTIFGKK</sequence>
<protein>
    <recommendedName>
        <fullName evidence="12">L-dopachrome isomerase</fullName>
        <ecNumber evidence="9">5.3.2.1</ecNumber>
        <ecNumber evidence="8">5.3.3.12</ecNumber>
    </recommendedName>
    <alternativeName>
        <fullName evidence="10">L-dopachrome tautomerase</fullName>
    </alternativeName>
    <alternativeName>
        <fullName evidence="11">Phenylpyruvate tautomerase</fullName>
    </alternativeName>
</protein>
<evidence type="ECO:0000256" key="10">
    <source>
        <dbReference type="ARBA" id="ARBA00041631"/>
    </source>
</evidence>
<dbReference type="GO" id="GO:0005615">
    <property type="term" value="C:extracellular space"/>
    <property type="evidence" value="ECO:0007669"/>
    <property type="project" value="UniProtKB-KW"/>
</dbReference>
<evidence type="ECO:0000256" key="7">
    <source>
        <dbReference type="ARBA" id="ARBA00036823"/>
    </source>
</evidence>
<comment type="catalytic activity">
    <reaction evidence="7">
        <text>L-dopachrome = 5,6-dihydroxyindole-2-carboxylate</text>
        <dbReference type="Rhea" id="RHEA:13041"/>
        <dbReference type="ChEBI" id="CHEBI:16875"/>
        <dbReference type="ChEBI" id="CHEBI:57509"/>
        <dbReference type="EC" id="5.3.3.12"/>
    </reaction>
</comment>
<keyword evidence="4" id="KW-0964">Secreted</keyword>
<dbReference type="STRING" id="650164.K5VYA7"/>
<comment type="catalytic activity">
    <reaction evidence="6">
        <text>3-phenylpyruvate = enol-phenylpyruvate</text>
        <dbReference type="Rhea" id="RHEA:17097"/>
        <dbReference type="ChEBI" id="CHEBI:16815"/>
        <dbReference type="ChEBI" id="CHEBI:18005"/>
        <dbReference type="EC" id="5.3.2.1"/>
    </reaction>
</comment>
<dbReference type="RefSeq" id="XP_007399400.1">
    <property type="nucleotide sequence ID" value="XM_007399338.1"/>
</dbReference>
<dbReference type="GO" id="GO:0050178">
    <property type="term" value="F:phenylpyruvate tautomerase activity"/>
    <property type="evidence" value="ECO:0007669"/>
    <property type="project" value="UniProtKB-EC"/>
</dbReference>
<evidence type="ECO:0000313" key="13">
    <source>
        <dbReference type="EMBL" id="EKM51589.1"/>
    </source>
</evidence>
<evidence type="ECO:0000256" key="6">
    <source>
        <dbReference type="ARBA" id="ARBA00036735"/>
    </source>
</evidence>
<dbReference type="InterPro" id="IPR001398">
    <property type="entry name" value="Macrophage_inhib_fac"/>
</dbReference>
<dbReference type="EC" id="5.3.3.12" evidence="8"/>